<evidence type="ECO:0000313" key="2">
    <source>
        <dbReference type="EMBL" id="KAG7095201.1"/>
    </source>
</evidence>
<reference evidence="2" key="1">
    <citation type="journal article" date="2021" name="Genome Biol. Evol.">
        <title>The assembled and annotated genome of the fairy-ring fungus Marasmius oreades.</title>
        <authorList>
            <person name="Hiltunen M."/>
            <person name="Ament-Velasquez S.L."/>
            <person name="Johannesson H."/>
        </authorList>
    </citation>
    <scope>NUCLEOTIDE SEQUENCE</scope>
    <source>
        <strain evidence="2">03SP1</strain>
    </source>
</reference>
<dbReference type="AlphaFoldDB" id="A0A9P7S487"/>
<dbReference type="GeneID" id="66075053"/>
<gene>
    <name evidence="2" type="ORF">E1B28_005977</name>
</gene>
<sequence length="85" mass="9597">MSNILNKVKDKVSHSDNNNSEPTYSIQPHPNPNDSANHTFTGNDPIAAHHAKGPHIPSKEIRDNLEKPLNREELRARQEELNRGN</sequence>
<dbReference type="OrthoDB" id="2532734at2759"/>
<feature type="compositionally biased region" description="Polar residues" evidence="1">
    <location>
        <begin position="15"/>
        <end position="42"/>
    </location>
</feature>
<organism evidence="2 3">
    <name type="scientific">Marasmius oreades</name>
    <name type="common">fairy-ring Marasmius</name>
    <dbReference type="NCBI Taxonomy" id="181124"/>
    <lineage>
        <taxon>Eukaryota</taxon>
        <taxon>Fungi</taxon>
        <taxon>Dikarya</taxon>
        <taxon>Basidiomycota</taxon>
        <taxon>Agaricomycotina</taxon>
        <taxon>Agaricomycetes</taxon>
        <taxon>Agaricomycetidae</taxon>
        <taxon>Agaricales</taxon>
        <taxon>Marasmiineae</taxon>
        <taxon>Marasmiaceae</taxon>
        <taxon>Marasmius</taxon>
    </lineage>
</organism>
<feature type="region of interest" description="Disordered" evidence="1">
    <location>
        <begin position="1"/>
        <end position="85"/>
    </location>
</feature>
<feature type="compositionally biased region" description="Basic and acidic residues" evidence="1">
    <location>
        <begin position="57"/>
        <end position="85"/>
    </location>
</feature>
<keyword evidence="3" id="KW-1185">Reference proteome</keyword>
<dbReference type="RefSeq" id="XP_043011671.1">
    <property type="nucleotide sequence ID" value="XM_043150582.1"/>
</dbReference>
<name>A0A9P7S487_9AGAR</name>
<proteinExistence type="predicted"/>
<dbReference type="Proteomes" id="UP001049176">
    <property type="component" value="Chromosome 3"/>
</dbReference>
<comment type="caution">
    <text evidence="2">The sequence shown here is derived from an EMBL/GenBank/DDBJ whole genome shotgun (WGS) entry which is preliminary data.</text>
</comment>
<accession>A0A9P7S487</accession>
<protein>
    <submittedName>
        <fullName evidence="2">Uncharacterized protein</fullName>
    </submittedName>
</protein>
<dbReference type="KEGG" id="more:E1B28_005977"/>
<evidence type="ECO:0000313" key="3">
    <source>
        <dbReference type="Proteomes" id="UP001049176"/>
    </source>
</evidence>
<evidence type="ECO:0000256" key="1">
    <source>
        <dbReference type="SAM" id="MobiDB-lite"/>
    </source>
</evidence>
<dbReference type="EMBL" id="CM032183">
    <property type="protein sequence ID" value="KAG7095201.1"/>
    <property type="molecule type" value="Genomic_DNA"/>
</dbReference>